<gene>
    <name evidence="1" type="ORF">GQ466_12085</name>
</gene>
<dbReference type="EMBL" id="WUTW01000002">
    <property type="protein sequence ID" value="MXQ64779.1"/>
    <property type="molecule type" value="Genomic_DNA"/>
</dbReference>
<dbReference type="OrthoDB" id="3392321at2"/>
<sequence length="149" mass="15928">MTCDLVALTRRQPDVFAVADGMIAMGEPLELRGGDPEPTQLFDAERRLLVSIEDPVLVSVPTEVGRLLGADVAARVAAPVWWVEVRASGDVPDATRVARRFADDLVRWAGGIVYPDNLTEPPALSWRAADAGAAPQHAGHQQGAGNVIR</sequence>
<accession>A0A6I4W2G1</accession>
<dbReference type="Proteomes" id="UP000431901">
    <property type="component" value="Unassembled WGS sequence"/>
</dbReference>
<organism evidence="1 2">
    <name type="scientific">Actinomadura rayongensis</name>
    <dbReference type="NCBI Taxonomy" id="1429076"/>
    <lineage>
        <taxon>Bacteria</taxon>
        <taxon>Bacillati</taxon>
        <taxon>Actinomycetota</taxon>
        <taxon>Actinomycetes</taxon>
        <taxon>Streptosporangiales</taxon>
        <taxon>Thermomonosporaceae</taxon>
        <taxon>Actinomadura</taxon>
    </lineage>
</organism>
<comment type="caution">
    <text evidence="1">The sequence shown here is derived from an EMBL/GenBank/DDBJ whole genome shotgun (WGS) entry which is preliminary data.</text>
</comment>
<reference evidence="1 2" key="1">
    <citation type="submission" date="2019-12" db="EMBL/GenBank/DDBJ databases">
        <title>Nocardia macrotermitis sp. nov. and Nocardia aurantia sp. nov., isolated from the gut of the fungus growing-termite Macrotermes natalensis.</title>
        <authorList>
            <person name="Christine B."/>
            <person name="Rene B."/>
        </authorList>
    </citation>
    <scope>NUCLEOTIDE SEQUENCE [LARGE SCALE GENOMIC DNA]</scope>
    <source>
        <strain evidence="1 2">DSM 102126</strain>
    </source>
</reference>
<protein>
    <submittedName>
        <fullName evidence="1">Uncharacterized protein</fullName>
    </submittedName>
</protein>
<evidence type="ECO:0000313" key="2">
    <source>
        <dbReference type="Proteomes" id="UP000431901"/>
    </source>
</evidence>
<dbReference type="AlphaFoldDB" id="A0A6I4W2G1"/>
<evidence type="ECO:0000313" key="1">
    <source>
        <dbReference type="EMBL" id="MXQ64779.1"/>
    </source>
</evidence>
<dbReference type="RefSeq" id="WP_161102956.1">
    <property type="nucleotide sequence ID" value="NZ_JBHLYI010000001.1"/>
</dbReference>
<proteinExistence type="predicted"/>
<name>A0A6I4W2G1_9ACTN</name>
<keyword evidence="2" id="KW-1185">Reference proteome</keyword>